<dbReference type="SMART" id="SM00225">
    <property type="entry name" value="BTB"/>
    <property type="match status" value="1"/>
</dbReference>
<name>A0A7D9HD62_PARCT</name>
<accession>A0A7D9HD62</accession>
<reference evidence="1" key="1">
    <citation type="submission" date="2020-04" db="EMBL/GenBank/DDBJ databases">
        <authorList>
            <person name="Alioto T."/>
            <person name="Alioto T."/>
            <person name="Gomez Garrido J."/>
        </authorList>
    </citation>
    <scope>NUCLEOTIDE SEQUENCE</scope>
    <source>
        <strain evidence="1">A484AB</strain>
    </source>
</reference>
<dbReference type="Gene3D" id="2.120.10.80">
    <property type="entry name" value="Kelch-type beta propeller"/>
    <property type="match status" value="2"/>
</dbReference>
<dbReference type="Pfam" id="PF07707">
    <property type="entry name" value="BACK"/>
    <property type="match status" value="1"/>
</dbReference>
<dbReference type="PROSITE" id="PS50097">
    <property type="entry name" value="BTB"/>
    <property type="match status" value="1"/>
</dbReference>
<dbReference type="Pfam" id="PF00651">
    <property type="entry name" value="BTB"/>
    <property type="match status" value="1"/>
</dbReference>
<dbReference type="SMART" id="SM00875">
    <property type="entry name" value="BACK"/>
    <property type="match status" value="1"/>
</dbReference>
<sequence>MAVPLVDDSICEFNDKNAFQDAFKTMLDFRREAIFSDVIICSDDNKEFNCHKLILASASPYFRAMFLADMKESQQPRIKIKGLDSSALEQLLEFCYTATVTITSENVQQLLIASGMLQFPKIQDSCMEFLLNNLHESNCIGIWKLAEVIQRNQKTLEKLETYIKTNFSFVAKHEEFLDLTAEQLLKFLKSDNLNISTENDLSTAIIRWVRLDPQERSAHLEDLMKHVRFSQITRRHLTDVILNEELILDNMFCRQLIFDAIRYHLVPETRNGSVSAVDGRQRERVTRFIYLLGGEECGSIVNNVECYDCSSGVWHELTPMIIPRKFVGSAILDDQLYAVGGINDQYGDLVTVEACNLSTNQWTSLASLQECKGSTAIAVLDGWLYAAGGSDNGVAIKTAERYDSLANTWLPVPNMNLPRSHFCLQPLGGKLYAIGGYCGTCAIPHVEYFDPLANTWTEIASMNKPRMNHGSANYADKVYVVGGANSYGVLNSVEVLDPEQNHWCFIRNRFNPRSGLSLGIVKTGQDNESCLWILGGHDHKNRDFSTALKLRVSDLSFQGEISLPRTCVFAGHASV</sequence>
<dbReference type="SMART" id="SM00612">
    <property type="entry name" value="Kelch"/>
    <property type="match status" value="5"/>
</dbReference>
<dbReference type="InterPro" id="IPR000210">
    <property type="entry name" value="BTB/POZ_dom"/>
</dbReference>
<dbReference type="PIRSF" id="PIRSF037037">
    <property type="entry name" value="Kelch-like_protein_gigaxonin"/>
    <property type="match status" value="1"/>
</dbReference>
<dbReference type="InterPro" id="IPR017096">
    <property type="entry name" value="BTB-kelch_protein"/>
</dbReference>
<dbReference type="InterPro" id="IPR006652">
    <property type="entry name" value="Kelch_1"/>
</dbReference>
<evidence type="ECO:0000313" key="2">
    <source>
        <dbReference type="Proteomes" id="UP001152795"/>
    </source>
</evidence>
<comment type="caution">
    <text evidence="1">The sequence shown here is derived from an EMBL/GenBank/DDBJ whole genome shotgun (WGS) entry which is preliminary data.</text>
</comment>
<dbReference type="Gene3D" id="1.25.40.420">
    <property type="match status" value="1"/>
</dbReference>
<dbReference type="SUPFAM" id="SSF50965">
    <property type="entry name" value="Galactose oxidase, central domain"/>
    <property type="match status" value="1"/>
</dbReference>
<dbReference type="InterPro" id="IPR011705">
    <property type="entry name" value="BACK"/>
</dbReference>
<dbReference type="InterPro" id="IPR011043">
    <property type="entry name" value="Gal_Oxase/kelch_b-propeller"/>
</dbReference>
<dbReference type="InterPro" id="IPR015915">
    <property type="entry name" value="Kelch-typ_b-propeller"/>
</dbReference>
<dbReference type="EMBL" id="CACRXK020000233">
    <property type="protein sequence ID" value="CAB3979831.1"/>
    <property type="molecule type" value="Genomic_DNA"/>
</dbReference>
<dbReference type="Pfam" id="PF01344">
    <property type="entry name" value="Kelch_1"/>
    <property type="match status" value="5"/>
</dbReference>
<dbReference type="SUPFAM" id="SSF54695">
    <property type="entry name" value="POZ domain"/>
    <property type="match status" value="1"/>
</dbReference>
<gene>
    <name evidence="1" type="ORF">PACLA_8A055424</name>
</gene>
<protein>
    <submittedName>
        <fullName evidence="1">Kelch 17</fullName>
    </submittedName>
</protein>
<dbReference type="AlphaFoldDB" id="A0A7D9HD62"/>
<proteinExistence type="predicted"/>
<dbReference type="InterPro" id="IPR011333">
    <property type="entry name" value="SKP1/BTB/POZ_sf"/>
</dbReference>
<dbReference type="OrthoDB" id="45365at2759"/>
<dbReference type="Gene3D" id="3.30.710.10">
    <property type="entry name" value="Potassium Channel Kv1.1, Chain A"/>
    <property type="match status" value="1"/>
</dbReference>
<dbReference type="PANTHER" id="PTHR24412:SF419">
    <property type="entry name" value="KELCH-LIKE PROTEIN 20"/>
    <property type="match status" value="1"/>
</dbReference>
<organism evidence="1 2">
    <name type="scientific">Paramuricea clavata</name>
    <name type="common">Red gorgonian</name>
    <name type="synonym">Violescent sea-whip</name>
    <dbReference type="NCBI Taxonomy" id="317549"/>
    <lineage>
        <taxon>Eukaryota</taxon>
        <taxon>Metazoa</taxon>
        <taxon>Cnidaria</taxon>
        <taxon>Anthozoa</taxon>
        <taxon>Octocorallia</taxon>
        <taxon>Malacalcyonacea</taxon>
        <taxon>Plexauridae</taxon>
        <taxon>Paramuricea</taxon>
    </lineage>
</organism>
<keyword evidence="2" id="KW-1185">Reference proteome</keyword>
<dbReference type="FunFam" id="1.25.40.420:FF:000001">
    <property type="entry name" value="Kelch-like family member 12"/>
    <property type="match status" value="1"/>
</dbReference>
<evidence type="ECO:0000313" key="1">
    <source>
        <dbReference type="EMBL" id="CAB3979831.1"/>
    </source>
</evidence>
<dbReference type="Proteomes" id="UP001152795">
    <property type="component" value="Unassembled WGS sequence"/>
</dbReference>
<dbReference type="PANTHER" id="PTHR24412">
    <property type="entry name" value="KELCH PROTEIN"/>
    <property type="match status" value="1"/>
</dbReference>